<gene>
    <name evidence="1" type="ORF">TH63_19030</name>
</gene>
<keyword evidence="2" id="KW-1185">Reference proteome</keyword>
<dbReference type="EMBL" id="CP010777">
    <property type="protein sequence ID" value="AKQ47258.1"/>
    <property type="molecule type" value="Genomic_DNA"/>
</dbReference>
<protein>
    <recommendedName>
        <fullName evidence="3">SpoIIAA-like protein</fullName>
    </recommendedName>
</protein>
<dbReference type="KEGG" id="ruf:TH63_19030"/>
<accession>A0A0H4VPM6</accession>
<evidence type="ECO:0008006" key="3">
    <source>
        <dbReference type="Google" id="ProtNLM"/>
    </source>
</evidence>
<dbReference type="PATRIC" id="fig|1379910.4.peg.4146"/>
<dbReference type="STRING" id="1379910.TH63_19030"/>
<evidence type="ECO:0000313" key="1">
    <source>
        <dbReference type="EMBL" id="AKQ47258.1"/>
    </source>
</evidence>
<dbReference type="Proteomes" id="UP000036458">
    <property type="component" value="Chromosome"/>
</dbReference>
<dbReference type="AlphaFoldDB" id="A0A0H4VPM6"/>
<evidence type="ECO:0000313" key="2">
    <source>
        <dbReference type="Proteomes" id="UP000036458"/>
    </source>
</evidence>
<organism evidence="1 2">
    <name type="scientific">Rufibacter radiotolerans</name>
    <dbReference type="NCBI Taxonomy" id="1379910"/>
    <lineage>
        <taxon>Bacteria</taxon>
        <taxon>Pseudomonadati</taxon>
        <taxon>Bacteroidota</taxon>
        <taxon>Cytophagia</taxon>
        <taxon>Cytophagales</taxon>
        <taxon>Hymenobacteraceae</taxon>
        <taxon>Rufibacter</taxon>
    </lineage>
</organism>
<sequence length="145" mass="16666">MPYANIYVDTNLQVIHVEWSGLVPSYIFRQTVTTALEHIQLRELYGCIYDLTNLKSIQQQDQEWLMHDVLPLLSNSTLRRIACLESPNQMGQLDMIDLVYCAGPTINFKFQYFEDVASALDWLGKGQKAASKYKVAQERSIMPFA</sequence>
<name>A0A0H4VPM6_9BACT</name>
<reference evidence="1 2" key="1">
    <citation type="submission" date="2015-01" db="EMBL/GenBank/DDBJ databases">
        <title>Rufibacter sp./DG31D/ whole genome sequencing.</title>
        <authorList>
            <person name="Kim M.K."/>
            <person name="Srinivasan S."/>
            <person name="Lee J.-J."/>
        </authorList>
    </citation>
    <scope>NUCLEOTIDE SEQUENCE [LARGE SCALE GENOMIC DNA]</scope>
    <source>
        <strain evidence="1 2">DG31D</strain>
    </source>
</reference>
<proteinExistence type="predicted"/>